<keyword evidence="5" id="KW-1185">Reference proteome</keyword>
<proteinExistence type="predicted"/>
<evidence type="ECO:0000256" key="1">
    <source>
        <dbReference type="SAM" id="MobiDB-lite"/>
    </source>
</evidence>
<dbReference type="RefSeq" id="WP_238978115.1">
    <property type="nucleotide sequence ID" value="NZ_JABFUC010000012.1"/>
</dbReference>
<sequence length="181" mass="19202">MKPQAPHPLTLAALALGALALTAPPLAASDDPPPIAVQELTERSAITDEVSIQISLAVEGRDRQVLELPDPGRVAMAEITVQPGAAFPWHTHPGPVIATIRQGTLVYVYPDDCVERPYTAGELFIDPGFDNIHSSFNPSEDEAAVVVATFFNAPEGENGQGLTLPREPEQSCPDLPIGATH</sequence>
<dbReference type="InterPro" id="IPR011051">
    <property type="entry name" value="RmlC_Cupin_sf"/>
</dbReference>
<keyword evidence="2" id="KW-0732">Signal</keyword>
<dbReference type="Proteomes" id="UP000814385">
    <property type="component" value="Unassembled WGS sequence"/>
</dbReference>
<feature type="signal peptide" evidence="2">
    <location>
        <begin position="1"/>
        <end position="27"/>
    </location>
</feature>
<evidence type="ECO:0000256" key="2">
    <source>
        <dbReference type="SAM" id="SignalP"/>
    </source>
</evidence>
<dbReference type="SUPFAM" id="SSF51182">
    <property type="entry name" value="RmlC-like cupins"/>
    <property type="match status" value="1"/>
</dbReference>
<name>A0ABS9PB41_9GAMM</name>
<accession>A0ABS9PB41</accession>
<gene>
    <name evidence="4" type="ORF">HOP52_14500</name>
</gene>
<evidence type="ECO:0000313" key="5">
    <source>
        <dbReference type="Proteomes" id="UP000814385"/>
    </source>
</evidence>
<feature type="chain" id="PRO_5045090931" evidence="2">
    <location>
        <begin position="28"/>
        <end position="181"/>
    </location>
</feature>
<evidence type="ECO:0000313" key="4">
    <source>
        <dbReference type="EMBL" id="MCG6658968.1"/>
    </source>
</evidence>
<organism evidence="4 5">
    <name type="scientific">Billgrantia campisalis</name>
    <dbReference type="NCBI Taxonomy" id="74661"/>
    <lineage>
        <taxon>Bacteria</taxon>
        <taxon>Pseudomonadati</taxon>
        <taxon>Pseudomonadota</taxon>
        <taxon>Gammaproteobacteria</taxon>
        <taxon>Oceanospirillales</taxon>
        <taxon>Halomonadaceae</taxon>
        <taxon>Billgrantia</taxon>
    </lineage>
</organism>
<dbReference type="EMBL" id="JABFUC010000012">
    <property type="protein sequence ID" value="MCG6658968.1"/>
    <property type="molecule type" value="Genomic_DNA"/>
</dbReference>
<dbReference type="InterPro" id="IPR013096">
    <property type="entry name" value="Cupin_2"/>
</dbReference>
<feature type="domain" description="Cupin type-2" evidence="3">
    <location>
        <begin position="79"/>
        <end position="147"/>
    </location>
</feature>
<dbReference type="Pfam" id="PF07883">
    <property type="entry name" value="Cupin_2"/>
    <property type="match status" value="1"/>
</dbReference>
<dbReference type="InterPro" id="IPR014710">
    <property type="entry name" value="RmlC-like_jellyroll"/>
</dbReference>
<protein>
    <submittedName>
        <fullName evidence="4">Cupin domain-containing protein</fullName>
    </submittedName>
</protein>
<dbReference type="Gene3D" id="2.60.120.10">
    <property type="entry name" value="Jelly Rolls"/>
    <property type="match status" value="1"/>
</dbReference>
<reference evidence="4 5" key="1">
    <citation type="submission" date="2020-05" db="EMBL/GenBank/DDBJ databases">
        <title>Comparative genomic analysis of denitrifying bacteria from Halomonas genus.</title>
        <authorList>
            <person name="Wang L."/>
            <person name="Shao Z."/>
        </authorList>
    </citation>
    <scope>NUCLEOTIDE SEQUENCE [LARGE SCALE GENOMIC DNA]</scope>
    <source>
        <strain evidence="4 5">A4</strain>
    </source>
</reference>
<comment type="caution">
    <text evidence="4">The sequence shown here is derived from an EMBL/GenBank/DDBJ whole genome shotgun (WGS) entry which is preliminary data.</text>
</comment>
<feature type="region of interest" description="Disordered" evidence="1">
    <location>
        <begin position="157"/>
        <end position="181"/>
    </location>
</feature>
<evidence type="ECO:0000259" key="3">
    <source>
        <dbReference type="Pfam" id="PF07883"/>
    </source>
</evidence>